<comment type="caution">
    <text evidence="3">The sequence shown here is derived from an EMBL/GenBank/DDBJ whole genome shotgun (WGS) entry which is preliminary data.</text>
</comment>
<dbReference type="EMBL" id="JABBKX010000002">
    <property type="protein sequence ID" value="NMJ40736.1"/>
    <property type="molecule type" value="Genomic_DNA"/>
</dbReference>
<dbReference type="SMART" id="SM01007">
    <property type="entry name" value="Aldolase_II"/>
    <property type="match status" value="1"/>
</dbReference>
<dbReference type="PANTHER" id="PTHR10672:SF3">
    <property type="entry name" value="PROTEIN HU-LI TAI SHAO"/>
    <property type="match status" value="1"/>
</dbReference>
<reference evidence="3 4" key="1">
    <citation type="submission" date="2020-03" db="EMBL/GenBank/DDBJ databases">
        <authorList>
            <person name="Sun Q."/>
        </authorList>
    </citation>
    <scope>NUCLEOTIDE SEQUENCE [LARGE SCALE GENOMIC DNA]</scope>
    <source>
        <strain evidence="3 4">JC162</strain>
    </source>
</reference>
<dbReference type="InterPro" id="IPR001303">
    <property type="entry name" value="Aldolase_II/adducin_N"/>
</dbReference>
<organism evidence="3 4">
    <name type="scientific">Neoroseomonas marina</name>
    <dbReference type="NCBI Taxonomy" id="1232220"/>
    <lineage>
        <taxon>Bacteria</taxon>
        <taxon>Pseudomonadati</taxon>
        <taxon>Pseudomonadota</taxon>
        <taxon>Alphaproteobacteria</taxon>
        <taxon>Acetobacterales</taxon>
        <taxon>Acetobacteraceae</taxon>
        <taxon>Neoroseomonas</taxon>
    </lineage>
</organism>
<dbReference type="AlphaFoldDB" id="A0A848E9H5"/>
<proteinExistence type="inferred from homology"/>
<dbReference type="Gene3D" id="3.40.225.10">
    <property type="entry name" value="Class II aldolase/adducin N-terminal domain"/>
    <property type="match status" value="1"/>
</dbReference>
<name>A0A848E9H5_9PROT</name>
<comment type="similarity">
    <text evidence="1">Belongs to the aldolase class II family.</text>
</comment>
<dbReference type="GO" id="GO:0005856">
    <property type="term" value="C:cytoskeleton"/>
    <property type="evidence" value="ECO:0007669"/>
    <property type="project" value="TreeGrafter"/>
</dbReference>
<feature type="domain" description="Class II aldolase/adducin N-terminal" evidence="2">
    <location>
        <begin position="25"/>
        <end position="207"/>
    </location>
</feature>
<evidence type="ECO:0000259" key="2">
    <source>
        <dbReference type="SMART" id="SM01007"/>
    </source>
</evidence>
<accession>A0A848E9H5</accession>
<gene>
    <name evidence="3" type="ORF">GWK16_05755</name>
</gene>
<dbReference type="InterPro" id="IPR036409">
    <property type="entry name" value="Aldolase_II/adducin_N_sf"/>
</dbReference>
<evidence type="ECO:0000313" key="4">
    <source>
        <dbReference type="Proteomes" id="UP000548582"/>
    </source>
</evidence>
<protein>
    <submittedName>
        <fullName evidence="3">Class II aldolase/adducin family protein</fullName>
    </submittedName>
</protein>
<sequence length="260" mass="28668">MTKVQALEIAPIQGSVSEAEWQARVDLAACYRLCDRYGMSDMIYTHITARVPDAPGQFLINPNGMLFSEITASSLLKVNTEGEILYRPDLPYGLHPAGFTIHSAIYRARPDVGAAMHTHTIAGMAVSALKCGLLPLTQTATRFYGRIAYHDFRGPERDPSEREALAKSLGSLNYCILRNHGLLTVGESVAEAFIAMWGLERACQAQLQAMACNTELEMPSPEVVEKSCAMYAPGNSRKYGLLEWPGLLRQLDRTDPGFRD</sequence>
<dbReference type="InterPro" id="IPR051017">
    <property type="entry name" value="Aldolase-II_Adducin_sf"/>
</dbReference>
<keyword evidence="4" id="KW-1185">Reference proteome</keyword>
<evidence type="ECO:0000313" key="3">
    <source>
        <dbReference type="EMBL" id="NMJ40736.1"/>
    </source>
</evidence>
<dbReference type="RefSeq" id="WP_170053009.1">
    <property type="nucleotide sequence ID" value="NZ_JABBKX010000002.1"/>
</dbReference>
<dbReference type="SUPFAM" id="SSF53639">
    <property type="entry name" value="AraD/HMP-PK domain-like"/>
    <property type="match status" value="1"/>
</dbReference>
<dbReference type="PANTHER" id="PTHR10672">
    <property type="entry name" value="ADDUCIN"/>
    <property type="match status" value="1"/>
</dbReference>
<evidence type="ECO:0000256" key="1">
    <source>
        <dbReference type="ARBA" id="ARBA00037961"/>
    </source>
</evidence>
<dbReference type="Pfam" id="PF00596">
    <property type="entry name" value="Aldolase_II"/>
    <property type="match status" value="1"/>
</dbReference>
<dbReference type="Proteomes" id="UP000548582">
    <property type="component" value="Unassembled WGS sequence"/>
</dbReference>
<dbReference type="NCBIfam" id="NF005451">
    <property type="entry name" value="PRK07044.1"/>
    <property type="match status" value="1"/>
</dbReference>
<dbReference type="GO" id="GO:0051015">
    <property type="term" value="F:actin filament binding"/>
    <property type="evidence" value="ECO:0007669"/>
    <property type="project" value="TreeGrafter"/>
</dbReference>